<keyword evidence="7" id="KW-0521">NADP</keyword>
<evidence type="ECO:0000256" key="3">
    <source>
        <dbReference type="ARBA" id="ARBA00013036"/>
    </source>
</evidence>
<dbReference type="UniPathway" id="UPA00053">
    <property type="reaction ID" value="UER00090"/>
</dbReference>
<dbReference type="PANTHER" id="PTHR21085:SF0">
    <property type="entry name" value="CHORISMATE SYNTHASE"/>
    <property type="match status" value="1"/>
</dbReference>
<dbReference type="PROSITE" id="PS00788">
    <property type="entry name" value="CHORISMATE_SYNTHASE_2"/>
    <property type="match status" value="1"/>
</dbReference>
<dbReference type="GO" id="GO:0009073">
    <property type="term" value="P:aromatic amino acid family biosynthetic process"/>
    <property type="evidence" value="ECO:0007669"/>
    <property type="project" value="UniProtKB-KW"/>
</dbReference>
<dbReference type="GO" id="GO:0005829">
    <property type="term" value="C:cytosol"/>
    <property type="evidence" value="ECO:0007669"/>
    <property type="project" value="TreeGrafter"/>
</dbReference>
<dbReference type="NCBIfam" id="TIGR00033">
    <property type="entry name" value="aroC"/>
    <property type="match status" value="1"/>
</dbReference>
<dbReference type="CDD" id="cd07304">
    <property type="entry name" value="Chorismate_synthase"/>
    <property type="match status" value="1"/>
</dbReference>
<evidence type="ECO:0000256" key="5">
    <source>
        <dbReference type="ARBA" id="ARBA00023141"/>
    </source>
</evidence>
<evidence type="ECO:0000256" key="9">
    <source>
        <dbReference type="SAM" id="MobiDB-lite"/>
    </source>
</evidence>
<proteinExistence type="inferred from homology"/>
<comment type="caution">
    <text evidence="7">Lacks conserved residue(s) required for the propagation of feature annotation.</text>
</comment>
<evidence type="ECO:0000256" key="7">
    <source>
        <dbReference type="HAMAP-Rule" id="MF_00300"/>
    </source>
</evidence>
<dbReference type="EMBL" id="RXGA01000003">
    <property type="protein sequence ID" value="RWX73406.1"/>
    <property type="molecule type" value="Genomic_DNA"/>
</dbReference>
<dbReference type="Proteomes" id="UP000288215">
    <property type="component" value="Unassembled WGS sequence"/>
</dbReference>
<protein>
    <recommendedName>
        <fullName evidence="3 7">Chorismate synthase</fullName>
        <shortName evidence="7">CS</shortName>
        <ecNumber evidence="3 7">4.2.3.5</ecNumber>
    </recommendedName>
    <alternativeName>
        <fullName evidence="7">5-enolpyruvylshikimate-3-phosphate phospholyase</fullName>
    </alternativeName>
</protein>
<gene>
    <name evidence="7" type="primary">aroC</name>
    <name evidence="10" type="ORF">Metus_1380</name>
</gene>
<feature type="binding site" evidence="7">
    <location>
        <position position="52"/>
    </location>
    <ligand>
        <name>NADP(+)</name>
        <dbReference type="ChEBI" id="CHEBI:58349"/>
    </ligand>
</feature>
<keyword evidence="6 7" id="KW-0456">Lyase</keyword>
<accession>A0A444L733</accession>
<dbReference type="InterPro" id="IPR000453">
    <property type="entry name" value="Chorismate_synth"/>
</dbReference>
<dbReference type="InterPro" id="IPR020541">
    <property type="entry name" value="Chorismate_synthase_CS"/>
</dbReference>
<keyword evidence="4 7" id="KW-0028">Amino-acid biosynthesis</keyword>
<feature type="binding site" evidence="7">
    <location>
        <begin position="299"/>
        <end position="303"/>
    </location>
    <ligand>
        <name>FMN</name>
        <dbReference type="ChEBI" id="CHEBI:58210"/>
    </ligand>
</feature>
<feature type="binding site" evidence="7">
    <location>
        <position position="284"/>
    </location>
    <ligand>
        <name>FMN</name>
        <dbReference type="ChEBI" id="CHEBI:58210"/>
    </ligand>
</feature>
<dbReference type="GO" id="GO:0009423">
    <property type="term" value="P:chorismate biosynthetic process"/>
    <property type="evidence" value="ECO:0007669"/>
    <property type="project" value="UniProtKB-UniRule"/>
</dbReference>
<dbReference type="PANTHER" id="PTHR21085">
    <property type="entry name" value="CHORISMATE SYNTHASE"/>
    <property type="match status" value="1"/>
</dbReference>
<comment type="similarity">
    <text evidence="2 7 8">Belongs to the chorismate synthase family.</text>
</comment>
<evidence type="ECO:0000256" key="6">
    <source>
        <dbReference type="ARBA" id="ARBA00023239"/>
    </source>
</evidence>
<evidence type="ECO:0000256" key="1">
    <source>
        <dbReference type="ARBA" id="ARBA00005044"/>
    </source>
</evidence>
<comment type="cofactor">
    <cofactor evidence="7 8">
        <name>FMNH2</name>
        <dbReference type="ChEBI" id="CHEBI:57618"/>
    </cofactor>
    <text evidence="7 8">Reduced FMN (FMNH(2)).</text>
</comment>
<keyword evidence="7" id="KW-0285">Flavoprotein</keyword>
<keyword evidence="7" id="KW-0274">FAD</keyword>
<dbReference type="GO" id="GO:0008652">
    <property type="term" value="P:amino acid biosynthetic process"/>
    <property type="evidence" value="ECO:0007669"/>
    <property type="project" value="UniProtKB-KW"/>
</dbReference>
<evidence type="ECO:0000313" key="11">
    <source>
        <dbReference type="Proteomes" id="UP000288215"/>
    </source>
</evidence>
<evidence type="ECO:0000313" key="10">
    <source>
        <dbReference type="EMBL" id="RWX73406.1"/>
    </source>
</evidence>
<dbReference type="PROSITE" id="PS00787">
    <property type="entry name" value="CHORISMATE_SYNTHASE_1"/>
    <property type="match status" value="1"/>
</dbReference>
<dbReference type="NCBIfam" id="NF003793">
    <property type="entry name" value="PRK05382.1"/>
    <property type="match status" value="1"/>
</dbReference>
<comment type="pathway">
    <text evidence="1 7 8">Metabolic intermediate biosynthesis; chorismate biosynthesis; chorismate from D-erythrose 4-phosphate and phosphoenolpyruvate: step 7/7.</text>
</comment>
<keyword evidence="7" id="KW-0288">FMN</keyword>
<dbReference type="Gene3D" id="3.60.150.10">
    <property type="entry name" value="Chorismate synthase AroC"/>
    <property type="match status" value="1"/>
</dbReference>
<feature type="binding site" evidence="7">
    <location>
        <position position="326"/>
    </location>
    <ligand>
        <name>FMN</name>
        <dbReference type="ChEBI" id="CHEBI:58210"/>
    </ligand>
</feature>
<dbReference type="PROSITE" id="PS00789">
    <property type="entry name" value="CHORISMATE_SYNTHASE_3"/>
    <property type="match status" value="1"/>
</dbReference>
<sequence>MSFGFGKEFRITVFGESHGACVGAVVEGCPAGVPLEEGDIQRELDRRRPGGRLASSRGEADRARLLSGTLGGRTNGGPIAMLVENQDVDSSWYEENRHLPRPGHSDFPAFVKYGGMNDYRGGGFFSGRMTAPLVMGGAVAKRLLSLSGVKVIGHIVQIGGARLREEVGDQEIEAAAKEGGICADRGTSREFEGEIERAAKEGDSIGGVVECRVLNLPIGIGEPFFDSVEALIAHGVFSIPGVKGVEFGAGFGIAALRGSEANDSFVVRGGKVATETNRSGGVLGGLTTGMPLIFRVAIKPTPSIRKAQRTVDLRAGKESALTIGGRHDPCIAVRAVPVVEAVAAVCIADLMIRDGKIPRKVGEQGGN</sequence>
<feature type="binding site" evidence="7">
    <location>
        <position position="47"/>
    </location>
    <ligand>
        <name>NADP(+)</name>
        <dbReference type="ChEBI" id="CHEBI:58349"/>
    </ligand>
</feature>
<dbReference type="SUPFAM" id="SSF103263">
    <property type="entry name" value="Chorismate synthase, AroC"/>
    <property type="match status" value="1"/>
</dbReference>
<comment type="caution">
    <text evidence="10">The sequence shown here is derived from an EMBL/GenBank/DDBJ whole genome shotgun (WGS) entry which is preliminary data.</text>
</comment>
<dbReference type="HAMAP" id="MF_00300">
    <property type="entry name" value="Chorismate_synth"/>
    <property type="match status" value="1"/>
</dbReference>
<evidence type="ECO:0000256" key="8">
    <source>
        <dbReference type="RuleBase" id="RU000605"/>
    </source>
</evidence>
<name>A0A444L733_METS7</name>
<dbReference type="GO" id="GO:0004107">
    <property type="term" value="F:chorismate synthase activity"/>
    <property type="evidence" value="ECO:0007669"/>
    <property type="project" value="UniProtKB-UniRule"/>
</dbReference>
<dbReference type="GO" id="GO:0010181">
    <property type="term" value="F:FMN binding"/>
    <property type="evidence" value="ECO:0007669"/>
    <property type="project" value="TreeGrafter"/>
</dbReference>
<keyword evidence="5 7" id="KW-0057">Aromatic amino acid biosynthesis</keyword>
<dbReference type="Pfam" id="PF01264">
    <property type="entry name" value="Chorismate_synt"/>
    <property type="match status" value="1"/>
</dbReference>
<evidence type="ECO:0000256" key="4">
    <source>
        <dbReference type="ARBA" id="ARBA00022605"/>
    </source>
</evidence>
<dbReference type="AlphaFoldDB" id="A0A444L733"/>
<evidence type="ECO:0000256" key="2">
    <source>
        <dbReference type="ARBA" id="ARBA00008014"/>
    </source>
</evidence>
<dbReference type="PIRSF" id="PIRSF001456">
    <property type="entry name" value="Chorismate_synth"/>
    <property type="match status" value="1"/>
</dbReference>
<reference evidence="10 11" key="1">
    <citation type="submission" date="2018-12" db="EMBL/GenBank/DDBJ databases">
        <title>The complete genome of the methanogenic archaea of the candidate phylum Verstraetearchaeota, obtained from the metagenome of underground thermal water.</title>
        <authorList>
            <person name="Kadnikov V.V."/>
            <person name="Mardanov A.V."/>
            <person name="Beletsky A.V."/>
            <person name="Karnachuk O.V."/>
            <person name="Ravin N.V."/>
        </authorList>
    </citation>
    <scope>NUCLEOTIDE SEQUENCE [LARGE SCALE GENOMIC DNA]</scope>
    <source>
        <strain evidence="10">Ch88</strain>
    </source>
</reference>
<feature type="region of interest" description="Disordered" evidence="9">
    <location>
        <begin position="40"/>
        <end position="59"/>
    </location>
</feature>
<dbReference type="InterPro" id="IPR035904">
    <property type="entry name" value="Chorismate_synth_AroC_sf"/>
</dbReference>
<organism evidence="10 11">
    <name type="scientific">Methanosuratincola subterraneus</name>
    <dbReference type="NCBI Taxonomy" id="2593994"/>
    <lineage>
        <taxon>Archaea</taxon>
        <taxon>Thermoproteota</taxon>
        <taxon>Methanosuratincolia</taxon>
        <taxon>Candidatus Methanomethylicales</taxon>
        <taxon>Candidatus Methanomethylicaceae</taxon>
        <taxon>Candidatus Methanosuratincola (ex Vanwonterghem et al. 2016)</taxon>
    </lineage>
</organism>
<comment type="function">
    <text evidence="7">Catalyzes the anti-1,4-elimination of the C-3 phosphate and the C-6 proR hydrogen from 5-enolpyruvylshikimate-3-phosphate (EPSP) to yield chorismate, which is the branch point compound that serves as the starting substrate for the three terminal pathways of aromatic amino acid biosynthesis. This reaction introduces a second double bond into the aromatic ring system.</text>
</comment>
<dbReference type="EC" id="4.2.3.5" evidence="3 7"/>
<comment type="catalytic activity">
    <reaction evidence="7 8">
        <text>5-O-(1-carboxyvinyl)-3-phosphoshikimate = chorismate + phosphate</text>
        <dbReference type="Rhea" id="RHEA:21020"/>
        <dbReference type="ChEBI" id="CHEBI:29748"/>
        <dbReference type="ChEBI" id="CHEBI:43474"/>
        <dbReference type="ChEBI" id="CHEBI:57701"/>
        <dbReference type="EC" id="4.2.3.5"/>
    </reaction>
</comment>